<dbReference type="SUPFAM" id="SSF53098">
    <property type="entry name" value="Ribonuclease H-like"/>
    <property type="match status" value="1"/>
</dbReference>
<evidence type="ECO:0000256" key="2">
    <source>
        <dbReference type="ARBA" id="ARBA00022801"/>
    </source>
</evidence>
<feature type="compositionally biased region" description="Polar residues" evidence="3">
    <location>
        <begin position="242"/>
        <end position="267"/>
    </location>
</feature>
<dbReference type="Pfam" id="PF00665">
    <property type="entry name" value="rve"/>
    <property type="match status" value="1"/>
</dbReference>
<name>A0A9P0ZPB3_CUSEU</name>
<dbReference type="InterPro" id="IPR012337">
    <property type="entry name" value="RNaseH-like_sf"/>
</dbReference>
<dbReference type="GO" id="GO:0016787">
    <property type="term" value="F:hydrolase activity"/>
    <property type="evidence" value="ECO:0007669"/>
    <property type="project" value="UniProtKB-KW"/>
</dbReference>
<dbReference type="InterPro" id="IPR036397">
    <property type="entry name" value="RNaseH_sf"/>
</dbReference>
<dbReference type="OrthoDB" id="422771at2759"/>
<evidence type="ECO:0000313" key="5">
    <source>
        <dbReference type="EMBL" id="CAH9106502.1"/>
    </source>
</evidence>
<keyword evidence="1" id="KW-0479">Metal-binding</keyword>
<accession>A0A9P0ZPB3</accession>
<dbReference type="GO" id="GO:0046872">
    <property type="term" value="F:metal ion binding"/>
    <property type="evidence" value="ECO:0007669"/>
    <property type="project" value="UniProtKB-KW"/>
</dbReference>
<dbReference type="Proteomes" id="UP001152484">
    <property type="component" value="Unassembled WGS sequence"/>
</dbReference>
<dbReference type="AlphaFoldDB" id="A0A9P0ZPB3"/>
<reference evidence="5" key="1">
    <citation type="submission" date="2022-07" db="EMBL/GenBank/DDBJ databases">
        <authorList>
            <person name="Macas J."/>
            <person name="Novak P."/>
            <person name="Neumann P."/>
        </authorList>
    </citation>
    <scope>NUCLEOTIDE SEQUENCE</scope>
</reference>
<dbReference type="PANTHER" id="PTHR42648:SF25">
    <property type="entry name" value="RNA-DIRECTED DNA POLYMERASE"/>
    <property type="match status" value="1"/>
</dbReference>
<protein>
    <recommendedName>
        <fullName evidence="4">Integrase catalytic domain-containing protein</fullName>
    </recommendedName>
</protein>
<evidence type="ECO:0000256" key="1">
    <source>
        <dbReference type="ARBA" id="ARBA00022723"/>
    </source>
</evidence>
<dbReference type="InterPro" id="IPR001584">
    <property type="entry name" value="Integrase_cat-core"/>
</dbReference>
<dbReference type="InterPro" id="IPR057670">
    <property type="entry name" value="SH3_retrovirus"/>
</dbReference>
<dbReference type="InterPro" id="IPR013103">
    <property type="entry name" value="RVT_2"/>
</dbReference>
<dbReference type="PANTHER" id="PTHR42648">
    <property type="entry name" value="TRANSPOSASE, PUTATIVE-RELATED"/>
    <property type="match status" value="1"/>
</dbReference>
<dbReference type="InterPro" id="IPR039537">
    <property type="entry name" value="Retrotran_Ty1/copia-like"/>
</dbReference>
<keyword evidence="2" id="KW-0378">Hydrolase</keyword>
<feature type="domain" description="Integrase catalytic" evidence="4">
    <location>
        <begin position="1"/>
        <end position="129"/>
    </location>
</feature>
<evidence type="ECO:0000313" key="6">
    <source>
        <dbReference type="Proteomes" id="UP001152484"/>
    </source>
</evidence>
<sequence length="404" mass="46217">MWSFLLKHKSDASDVIKSFKRSIEKRTGKEIKSFHTDRGGEFTSRDSNRFWEEEGIARMLTAPYAPQQNGIAERRNRTLIEMTRCLMKAKGVPNRFWDEAVRHATFIINRTPTRALVGTTPYEKLYCEKPNLEDLKVFGCIAYDKIVSKHLKKLDDKSKPLVYFGKEPGSGGFRLYNPHENKIIISSYAICDENRAWEWSNLTDNENQIRKESGTFTVLWGETQPSQTDASLEQPAIQAHINGSNGKTISNPGSSSPRSDINSNLETSPPRVEFEPISNIAPTRRSSRTSVLPARFNDYELNFNELLLAFDEEPRNFNEARVKPEWLSAMKTEIDAVEKNKTWKLVPPPKDVKPIGLKWIFKIKRNVDGSISRYKARLVAKGYVQEPGIDFDEVFVPVARLETI</sequence>
<organism evidence="5 6">
    <name type="scientific">Cuscuta europaea</name>
    <name type="common">European dodder</name>
    <dbReference type="NCBI Taxonomy" id="41803"/>
    <lineage>
        <taxon>Eukaryota</taxon>
        <taxon>Viridiplantae</taxon>
        <taxon>Streptophyta</taxon>
        <taxon>Embryophyta</taxon>
        <taxon>Tracheophyta</taxon>
        <taxon>Spermatophyta</taxon>
        <taxon>Magnoliopsida</taxon>
        <taxon>eudicotyledons</taxon>
        <taxon>Gunneridae</taxon>
        <taxon>Pentapetalae</taxon>
        <taxon>asterids</taxon>
        <taxon>lamiids</taxon>
        <taxon>Solanales</taxon>
        <taxon>Convolvulaceae</taxon>
        <taxon>Cuscuteae</taxon>
        <taxon>Cuscuta</taxon>
        <taxon>Cuscuta subgen. Cuscuta</taxon>
    </lineage>
</organism>
<dbReference type="Pfam" id="PF25597">
    <property type="entry name" value="SH3_retrovirus"/>
    <property type="match status" value="1"/>
</dbReference>
<dbReference type="GO" id="GO:0003676">
    <property type="term" value="F:nucleic acid binding"/>
    <property type="evidence" value="ECO:0007669"/>
    <property type="project" value="InterPro"/>
</dbReference>
<comment type="caution">
    <text evidence="5">The sequence shown here is derived from an EMBL/GenBank/DDBJ whole genome shotgun (WGS) entry which is preliminary data.</text>
</comment>
<proteinExistence type="predicted"/>
<evidence type="ECO:0000259" key="4">
    <source>
        <dbReference type="PROSITE" id="PS50994"/>
    </source>
</evidence>
<gene>
    <name evidence="5" type="ORF">CEURO_LOCUS17312</name>
</gene>
<dbReference type="GO" id="GO:0015074">
    <property type="term" value="P:DNA integration"/>
    <property type="evidence" value="ECO:0007669"/>
    <property type="project" value="InterPro"/>
</dbReference>
<dbReference type="PROSITE" id="PS50994">
    <property type="entry name" value="INTEGRASE"/>
    <property type="match status" value="1"/>
</dbReference>
<dbReference type="Gene3D" id="3.30.420.10">
    <property type="entry name" value="Ribonuclease H-like superfamily/Ribonuclease H"/>
    <property type="match status" value="1"/>
</dbReference>
<evidence type="ECO:0000256" key="3">
    <source>
        <dbReference type="SAM" id="MobiDB-lite"/>
    </source>
</evidence>
<feature type="region of interest" description="Disordered" evidence="3">
    <location>
        <begin position="242"/>
        <end position="271"/>
    </location>
</feature>
<dbReference type="EMBL" id="CAMAPE010000050">
    <property type="protein sequence ID" value="CAH9106502.1"/>
    <property type="molecule type" value="Genomic_DNA"/>
</dbReference>
<keyword evidence="6" id="KW-1185">Reference proteome</keyword>
<dbReference type="Pfam" id="PF07727">
    <property type="entry name" value="RVT_2"/>
    <property type="match status" value="1"/>
</dbReference>